<dbReference type="GO" id="GO:0007064">
    <property type="term" value="P:mitotic sister chromatid cohesion"/>
    <property type="evidence" value="ECO:0007669"/>
    <property type="project" value="EnsemblFungi"/>
</dbReference>
<dbReference type="GeneID" id="13884862"/>
<evidence type="ECO:0008006" key="3">
    <source>
        <dbReference type="Google" id="ProtNLM"/>
    </source>
</evidence>
<dbReference type="OrthoDB" id="121932at2759"/>
<dbReference type="FunCoup" id="H2ARI1">
    <property type="interactions" value="75"/>
</dbReference>
<dbReference type="Pfam" id="PF09696">
    <property type="entry name" value="Ctf8"/>
    <property type="match status" value="1"/>
</dbReference>
<reference evidence="1 2" key="1">
    <citation type="journal article" date="2011" name="Proc. Natl. Acad. Sci. U.S.A.">
        <title>Evolutionary erosion of yeast sex chromosomes by mating-type switching accidents.</title>
        <authorList>
            <person name="Gordon J.L."/>
            <person name="Armisen D."/>
            <person name="Proux-Wera E."/>
            <person name="Oheigeartaigh S.S."/>
            <person name="Byrne K.P."/>
            <person name="Wolfe K.H."/>
        </authorList>
    </citation>
    <scope>NUCLEOTIDE SEQUENCE [LARGE SCALE GENOMIC DNA]</scope>
    <source>
        <strain evidence="2">ATCC 22294 / BCRC 22015 / CBS 2517 / CECT 1963 / NBRC 1671 / NRRL Y-8276</strain>
    </source>
</reference>
<sequence length="128" mass="14770">MPNVPISTLQITKLLQNENRQTSIITPLGNTLLEIQGDLELPHVVNDTDDRFDRYKDNDTVRFGLLSIDDEKKTATLFIGKKQRLLGNIVALDPPLGILQFHHEEQKVEMVDIIEYKIYFKDRPLPIM</sequence>
<dbReference type="InParanoid" id="H2ARI1"/>
<dbReference type="InterPro" id="IPR018607">
    <property type="entry name" value="Ctf8"/>
</dbReference>
<dbReference type="eggNOG" id="KOG4487">
    <property type="taxonomic scope" value="Eukaryota"/>
</dbReference>
<dbReference type="GO" id="GO:0034398">
    <property type="term" value="P:telomere tethering at nuclear periphery"/>
    <property type="evidence" value="ECO:0007669"/>
    <property type="project" value="EnsemblFungi"/>
</dbReference>
<organism evidence="1 2">
    <name type="scientific">Kazachstania africana (strain ATCC 22294 / BCRC 22015 / CBS 2517 / CECT 1963 / NBRC 1671 / NRRL Y-8276)</name>
    <name type="common">Yeast</name>
    <name type="synonym">Kluyveromyces africanus</name>
    <dbReference type="NCBI Taxonomy" id="1071382"/>
    <lineage>
        <taxon>Eukaryota</taxon>
        <taxon>Fungi</taxon>
        <taxon>Dikarya</taxon>
        <taxon>Ascomycota</taxon>
        <taxon>Saccharomycotina</taxon>
        <taxon>Saccharomycetes</taxon>
        <taxon>Saccharomycetales</taxon>
        <taxon>Saccharomycetaceae</taxon>
        <taxon>Kazachstania</taxon>
    </lineage>
</organism>
<dbReference type="Proteomes" id="UP000005220">
    <property type="component" value="Chromosome 2"/>
</dbReference>
<dbReference type="RefSeq" id="XP_003956116.1">
    <property type="nucleotide sequence ID" value="XM_003956067.1"/>
</dbReference>
<dbReference type="AlphaFoldDB" id="H2ARI1"/>
<gene>
    <name evidence="1" type="primary">KAFR0B06840</name>
    <name evidence="1" type="ORF">KAFR_0B06840</name>
</gene>
<proteinExistence type="predicted"/>
<accession>H2ARI1</accession>
<evidence type="ECO:0000313" key="2">
    <source>
        <dbReference type="Proteomes" id="UP000005220"/>
    </source>
</evidence>
<evidence type="ECO:0000313" key="1">
    <source>
        <dbReference type="EMBL" id="CCF56981.1"/>
    </source>
</evidence>
<dbReference type="GO" id="GO:0031390">
    <property type="term" value="C:Ctf18 RFC-like complex"/>
    <property type="evidence" value="ECO:0007669"/>
    <property type="project" value="EnsemblFungi"/>
</dbReference>
<dbReference type="EMBL" id="HE650822">
    <property type="protein sequence ID" value="CCF56981.1"/>
    <property type="molecule type" value="Genomic_DNA"/>
</dbReference>
<protein>
    <recommendedName>
        <fullName evidence="3">Chromosome transmission fidelity protein 8</fullName>
    </recommendedName>
</protein>
<dbReference type="HOGENOM" id="CLU_090690_1_0_1"/>
<name>H2ARI1_KAZAF</name>
<dbReference type="KEGG" id="kaf:KAFR_0B06840"/>
<dbReference type="GO" id="GO:0035753">
    <property type="term" value="P:maintenance of DNA trinucleotide repeats"/>
    <property type="evidence" value="ECO:0007669"/>
    <property type="project" value="EnsemblFungi"/>
</dbReference>
<dbReference type="STRING" id="1071382.H2ARI1"/>
<keyword evidence="2" id="KW-1185">Reference proteome</keyword>